<gene>
    <name evidence="1" type="ORF">EHQ69_12310</name>
</gene>
<protein>
    <submittedName>
        <fullName evidence="1">Uncharacterized protein</fullName>
    </submittedName>
</protein>
<evidence type="ECO:0000313" key="2">
    <source>
        <dbReference type="Proteomes" id="UP000298263"/>
    </source>
</evidence>
<dbReference type="EMBL" id="RQGP01000022">
    <property type="protein sequence ID" value="TGL90700.1"/>
    <property type="molecule type" value="Genomic_DNA"/>
</dbReference>
<comment type="caution">
    <text evidence="1">The sequence shown here is derived from an EMBL/GenBank/DDBJ whole genome shotgun (WGS) entry which is preliminary data.</text>
</comment>
<dbReference type="NCBIfam" id="NF047817">
    <property type="entry name" value="LIC13411_adhesin"/>
    <property type="match status" value="1"/>
</dbReference>
<accession>A0A4Z1A6S6</accession>
<sequence length="192" mass="21181">MRLIIIVLFSIFNCASFGNYFQNRKDDLADIPVIGIEENVFGVSAWAWCFGGGMQYGKNGLGVGIRSGVIGYYKTGGRGSRIYVSTYENSDLSLNQGNSFVVLNSNSHLPKVDEPRTKKKAFSKFNTNIIFPLGATQSSTGEIIGKWCDSPISVEMSFGIYYGIRVGFNFSEAFDFLVGVTTIDIQEDDINK</sequence>
<dbReference type="AlphaFoldDB" id="A0A4Z1A6S6"/>
<name>A0A4Z1A6S6_9LEPT</name>
<dbReference type="RefSeq" id="WP_135736262.1">
    <property type="nucleotide sequence ID" value="NZ_RQGO01000005.1"/>
</dbReference>
<reference evidence="1" key="1">
    <citation type="journal article" date="2019" name="PLoS Negl. Trop. Dis.">
        <title>Revisiting the worldwide diversity of Leptospira species in the environment.</title>
        <authorList>
            <person name="Vincent A.T."/>
            <person name="Schiettekatte O."/>
            <person name="Bourhy P."/>
            <person name="Veyrier F.J."/>
            <person name="Picardeau M."/>
        </authorList>
    </citation>
    <scope>NUCLEOTIDE SEQUENCE [LARGE SCALE GENOMIC DNA]</scope>
    <source>
        <strain evidence="1">201702422</strain>
    </source>
</reference>
<evidence type="ECO:0000313" key="1">
    <source>
        <dbReference type="EMBL" id="TGL90700.1"/>
    </source>
</evidence>
<proteinExistence type="predicted"/>
<organism evidence="1 2">
    <name type="scientific">Leptospira congkakensis</name>
    <dbReference type="NCBI Taxonomy" id="2484932"/>
    <lineage>
        <taxon>Bacteria</taxon>
        <taxon>Pseudomonadati</taxon>
        <taxon>Spirochaetota</taxon>
        <taxon>Spirochaetia</taxon>
        <taxon>Leptospirales</taxon>
        <taxon>Leptospiraceae</taxon>
        <taxon>Leptospira</taxon>
    </lineage>
</organism>
<keyword evidence="2" id="KW-1185">Reference proteome</keyword>
<dbReference type="Proteomes" id="UP000298263">
    <property type="component" value="Unassembled WGS sequence"/>
</dbReference>